<dbReference type="PROSITE" id="PS50043">
    <property type="entry name" value="HTH_LUXR_2"/>
    <property type="match status" value="1"/>
</dbReference>
<dbReference type="Pfam" id="PF00196">
    <property type="entry name" value="GerE"/>
    <property type="match status" value="1"/>
</dbReference>
<keyword evidence="4" id="KW-1185">Reference proteome</keyword>
<feature type="transmembrane region" description="Helical" evidence="1">
    <location>
        <begin position="54"/>
        <end position="75"/>
    </location>
</feature>
<sequence>MTATIEPRAPDIRSAGRRQTAALSAFLLVQTLGTVFFVGDVIGDLRKDPTSVHFLFEAFVTMALVLGILFGAFALRRTVELLRAQEQALDVARGALSEVIDRQFRSWGLTPAERDVAFLALKGLDVAEIAELRGAAQGTVRAQLTRIYAKAGVSGRAQFAAYFVEDLLGQGVAA</sequence>
<keyword evidence="1" id="KW-0812">Transmembrane</keyword>
<organism evidence="3 4">
    <name type="scientific">Tabrizicola soli</name>
    <dbReference type="NCBI Taxonomy" id="2185115"/>
    <lineage>
        <taxon>Bacteria</taxon>
        <taxon>Pseudomonadati</taxon>
        <taxon>Pseudomonadota</taxon>
        <taxon>Alphaproteobacteria</taxon>
        <taxon>Rhodobacterales</taxon>
        <taxon>Paracoccaceae</taxon>
        <taxon>Tabrizicola</taxon>
    </lineage>
</organism>
<feature type="domain" description="HTH luxR-type" evidence="2">
    <location>
        <begin position="102"/>
        <end position="167"/>
    </location>
</feature>
<keyword evidence="1" id="KW-1133">Transmembrane helix</keyword>
<dbReference type="InterPro" id="IPR036388">
    <property type="entry name" value="WH-like_DNA-bd_sf"/>
</dbReference>
<dbReference type="InterPro" id="IPR000792">
    <property type="entry name" value="Tscrpt_reg_LuxR_C"/>
</dbReference>
<dbReference type="EMBL" id="JBHRSM010000026">
    <property type="protein sequence ID" value="MFC3087695.1"/>
    <property type="molecule type" value="Genomic_DNA"/>
</dbReference>
<evidence type="ECO:0000313" key="4">
    <source>
        <dbReference type="Proteomes" id="UP001595445"/>
    </source>
</evidence>
<evidence type="ECO:0000259" key="2">
    <source>
        <dbReference type="PROSITE" id="PS50043"/>
    </source>
</evidence>
<dbReference type="CDD" id="cd06170">
    <property type="entry name" value="LuxR_C_like"/>
    <property type="match status" value="1"/>
</dbReference>
<dbReference type="InterPro" id="IPR016032">
    <property type="entry name" value="Sig_transdc_resp-reg_C-effctor"/>
</dbReference>
<dbReference type="SMART" id="SM00421">
    <property type="entry name" value="HTH_LUXR"/>
    <property type="match status" value="1"/>
</dbReference>
<evidence type="ECO:0000313" key="3">
    <source>
        <dbReference type="EMBL" id="MFC3087695.1"/>
    </source>
</evidence>
<dbReference type="SUPFAM" id="SSF46894">
    <property type="entry name" value="C-terminal effector domain of the bipartite response regulators"/>
    <property type="match status" value="1"/>
</dbReference>
<protein>
    <submittedName>
        <fullName evidence="3">LuxR C-terminal-related transcriptional regulator</fullName>
    </submittedName>
</protein>
<dbReference type="Gene3D" id="1.10.10.10">
    <property type="entry name" value="Winged helix-like DNA-binding domain superfamily/Winged helix DNA-binding domain"/>
    <property type="match status" value="1"/>
</dbReference>
<gene>
    <name evidence="3" type="ORF">ACFOD6_16735</name>
</gene>
<comment type="caution">
    <text evidence="3">The sequence shown here is derived from an EMBL/GenBank/DDBJ whole genome shotgun (WGS) entry which is preliminary data.</text>
</comment>
<reference evidence="4" key="1">
    <citation type="journal article" date="2019" name="Int. J. Syst. Evol. Microbiol.">
        <title>The Global Catalogue of Microorganisms (GCM) 10K type strain sequencing project: providing services to taxonomists for standard genome sequencing and annotation.</title>
        <authorList>
            <consortium name="The Broad Institute Genomics Platform"/>
            <consortium name="The Broad Institute Genome Sequencing Center for Infectious Disease"/>
            <person name="Wu L."/>
            <person name="Ma J."/>
        </authorList>
    </citation>
    <scope>NUCLEOTIDE SEQUENCE [LARGE SCALE GENOMIC DNA]</scope>
    <source>
        <strain evidence="4">KCTC 62102</strain>
    </source>
</reference>
<feature type="transmembrane region" description="Helical" evidence="1">
    <location>
        <begin position="21"/>
        <end position="42"/>
    </location>
</feature>
<keyword evidence="1" id="KW-0472">Membrane</keyword>
<accession>A0ABV7DY19</accession>
<dbReference type="Proteomes" id="UP001595445">
    <property type="component" value="Unassembled WGS sequence"/>
</dbReference>
<evidence type="ECO:0000256" key="1">
    <source>
        <dbReference type="SAM" id="Phobius"/>
    </source>
</evidence>
<name>A0ABV7DY19_9RHOB</name>
<dbReference type="RefSeq" id="WP_197642215.1">
    <property type="nucleotide sequence ID" value="NZ_JAEACP010000003.1"/>
</dbReference>
<proteinExistence type="predicted"/>